<keyword evidence="1" id="KW-0678">Repressor</keyword>
<keyword evidence="1" id="KW-0804">Transcription</keyword>
<evidence type="ECO:0000259" key="3">
    <source>
        <dbReference type="Pfam" id="PF06971"/>
    </source>
</evidence>
<sequence length="209" mass="23529">MKVKDTPENTLERLIIYLKVLEALEKKNIDFISSEDLAKNCGVNSAQLRKDLSFVGSLGTKGVGYSVKSLKFSLKNFLGRAQEWNLILGGLSPLGIFLLQDKILQKEGFYFLAAFDTKEENIGKIYNSIVVYNLNQLPQIVNVIKVDIGVITAEENPEIFLEAFINQGIKAILNLSKVPLFVENQEIKIENFSFSMPLTKLSYFLKDSL</sequence>
<dbReference type="EMBL" id="DSZN01000144">
    <property type="protein sequence ID" value="HGQ86483.1"/>
    <property type="molecule type" value="Genomic_DNA"/>
</dbReference>
<feature type="domain" description="Rex DNA-binding C-terminal" evidence="3">
    <location>
        <begin position="7"/>
        <end position="53"/>
    </location>
</feature>
<protein>
    <recommendedName>
        <fullName evidence="1">Redox-sensing transcriptional repressor Rex</fullName>
    </recommendedName>
</protein>
<dbReference type="PANTHER" id="PTHR35786">
    <property type="entry name" value="REDOX-SENSING TRANSCRIPTIONAL REPRESSOR REX"/>
    <property type="match status" value="1"/>
</dbReference>
<proteinExistence type="inferred from homology"/>
<gene>
    <name evidence="1" type="primary">rex</name>
    <name evidence="4" type="ORF">ENT66_09570</name>
</gene>
<dbReference type="PANTHER" id="PTHR35786:SF1">
    <property type="entry name" value="REDOX-SENSING TRANSCRIPTIONAL REPRESSOR REX 1"/>
    <property type="match status" value="1"/>
</dbReference>
<feature type="DNA-binding region" description="H-T-H motif" evidence="1">
    <location>
        <begin position="16"/>
        <end position="55"/>
    </location>
</feature>
<keyword evidence="1" id="KW-0963">Cytoplasm</keyword>
<dbReference type="InterPro" id="IPR036388">
    <property type="entry name" value="WH-like_DNA-bd_sf"/>
</dbReference>
<comment type="caution">
    <text evidence="1">Lacks conserved residue(s) required for the propagation of feature annotation.</text>
</comment>
<accession>A0A7C4NVQ7</accession>
<dbReference type="GO" id="GO:0003677">
    <property type="term" value="F:DNA binding"/>
    <property type="evidence" value="ECO:0007669"/>
    <property type="project" value="UniProtKB-UniRule"/>
</dbReference>
<name>A0A7C4NVQ7_9BACT</name>
<evidence type="ECO:0000259" key="2">
    <source>
        <dbReference type="Pfam" id="PF02629"/>
    </source>
</evidence>
<dbReference type="NCBIfam" id="NF003995">
    <property type="entry name" value="PRK05472.2-4"/>
    <property type="match status" value="1"/>
</dbReference>
<dbReference type="Pfam" id="PF06971">
    <property type="entry name" value="Put_DNA-bind_N"/>
    <property type="match status" value="1"/>
</dbReference>
<dbReference type="SUPFAM" id="SSF46785">
    <property type="entry name" value="Winged helix' DNA-binding domain"/>
    <property type="match status" value="1"/>
</dbReference>
<reference evidence="4" key="1">
    <citation type="journal article" date="2020" name="mSystems">
        <title>Genome- and Community-Level Interaction Insights into Carbon Utilization and Element Cycling Functions of Hydrothermarchaeota in Hydrothermal Sediment.</title>
        <authorList>
            <person name="Zhou Z."/>
            <person name="Liu Y."/>
            <person name="Xu W."/>
            <person name="Pan J."/>
            <person name="Luo Z.H."/>
            <person name="Li M."/>
        </authorList>
    </citation>
    <scope>NUCLEOTIDE SEQUENCE [LARGE SCALE GENOMIC DNA]</scope>
    <source>
        <strain evidence="4">SpSt-6</strain>
    </source>
</reference>
<organism evidence="4">
    <name type="scientific">Thermodesulfobacterium geofontis</name>
    <dbReference type="NCBI Taxonomy" id="1295609"/>
    <lineage>
        <taxon>Bacteria</taxon>
        <taxon>Pseudomonadati</taxon>
        <taxon>Thermodesulfobacteriota</taxon>
        <taxon>Thermodesulfobacteria</taxon>
        <taxon>Thermodesulfobacteriales</taxon>
        <taxon>Thermodesulfobacteriaceae</taxon>
        <taxon>Thermodesulfobacterium</taxon>
    </lineage>
</organism>
<keyword evidence="1" id="KW-0805">Transcription regulation</keyword>
<dbReference type="InterPro" id="IPR036390">
    <property type="entry name" value="WH_DNA-bd_sf"/>
</dbReference>
<feature type="domain" description="CoA-binding" evidence="2">
    <location>
        <begin position="82"/>
        <end position="177"/>
    </location>
</feature>
<dbReference type="NCBIfam" id="NF003994">
    <property type="entry name" value="PRK05472.2-3"/>
    <property type="match status" value="1"/>
</dbReference>
<dbReference type="InterPro" id="IPR009718">
    <property type="entry name" value="Rex_DNA-bd_C_dom"/>
</dbReference>
<dbReference type="GO" id="GO:0003700">
    <property type="term" value="F:DNA-binding transcription factor activity"/>
    <property type="evidence" value="ECO:0007669"/>
    <property type="project" value="UniProtKB-UniRule"/>
</dbReference>
<comment type="caution">
    <text evidence="4">The sequence shown here is derived from an EMBL/GenBank/DDBJ whole genome shotgun (WGS) entry which is preliminary data.</text>
</comment>
<dbReference type="Gene3D" id="3.40.50.720">
    <property type="entry name" value="NAD(P)-binding Rossmann-like Domain"/>
    <property type="match status" value="1"/>
</dbReference>
<dbReference type="GO" id="GO:0005737">
    <property type="term" value="C:cytoplasm"/>
    <property type="evidence" value="ECO:0007669"/>
    <property type="project" value="UniProtKB-SubCell"/>
</dbReference>
<keyword evidence="1" id="KW-0520">NAD</keyword>
<dbReference type="GO" id="GO:0045892">
    <property type="term" value="P:negative regulation of DNA-templated transcription"/>
    <property type="evidence" value="ECO:0007669"/>
    <property type="project" value="InterPro"/>
</dbReference>
<comment type="function">
    <text evidence="1">Modulates transcription in response to changes in cellular NADH/NAD(+) redox state.</text>
</comment>
<comment type="subunit">
    <text evidence="1">Homodimer.</text>
</comment>
<dbReference type="InterPro" id="IPR003781">
    <property type="entry name" value="CoA-bd"/>
</dbReference>
<comment type="similarity">
    <text evidence="1">Belongs to the transcriptional regulatory Rex family.</text>
</comment>
<comment type="subcellular location">
    <subcellularLocation>
        <location evidence="1">Cytoplasm</location>
    </subcellularLocation>
</comment>
<dbReference type="GO" id="GO:0051775">
    <property type="term" value="P:response to redox state"/>
    <property type="evidence" value="ECO:0007669"/>
    <property type="project" value="InterPro"/>
</dbReference>
<dbReference type="Gene3D" id="1.10.10.10">
    <property type="entry name" value="Winged helix-like DNA-binding domain superfamily/Winged helix DNA-binding domain"/>
    <property type="match status" value="1"/>
</dbReference>
<evidence type="ECO:0000313" key="4">
    <source>
        <dbReference type="EMBL" id="HGQ86483.1"/>
    </source>
</evidence>
<dbReference type="AlphaFoldDB" id="A0A7C4NVQ7"/>
<dbReference type="HAMAP" id="MF_01131">
    <property type="entry name" value="Rex"/>
    <property type="match status" value="1"/>
</dbReference>
<dbReference type="InterPro" id="IPR022876">
    <property type="entry name" value="Tscrpt_rep_Rex"/>
</dbReference>
<keyword evidence="1" id="KW-0238">DNA-binding</keyword>
<dbReference type="Pfam" id="PF02629">
    <property type="entry name" value="CoA_binding"/>
    <property type="match status" value="1"/>
</dbReference>
<evidence type="ECO:0000256" key="1">
    <source>
        <dbReference type="HAMAP-Rule" id="MF_01131"/>
    </source>
</evidence>